<dbReference type="NCBIfam" id="TIGR01764">
    <property type="entry name" value="excise"/>
    <property type="match status" value="1"/>
</dbReference>
<dbReference type="Pfam" id="PF12728">
    <property type="entry name" value="HTH_17"/>
    <property type="match status" value="1"/>
</dbReference>
<proteinExistence type="predicted"/>
<accession>A0ABV2D210</accession>
<dbReference type="InterPro" id="IPR010093">
    <property type="entry name" value="SinI_DNA-bd"/>
</dbReference>
<evidence type="ECO:0000313" key="2">
    <source>
        <dbReference type="EMBL" id="MET1755689.1"/>
    </source>
</evidence>
<feature type="domain" description="Helix-turn-helix" evidence="1">
    <location>
        <begin position="11"/>
        <end position="55"/>
    </location>
</feature>
<protein>
    <submittedName>
        <fullName evidence="2">Helix-turn-helix domain-containing protein</fullName>
    </submittedName>
</protein>
<dbReference type="Proteomes" id="UP001548713">
    <property type="component" value="Unassembled WGS sequence"/>
</dbReference>
<dbReference type="InterPro" id="IPR041657">
    <property type="entry name" value="HTH_17"/>
</dbReference>
<name>A0ABV2D210_9SPHN</name>
<organism evidence="2 3">
    <name type="scientific">Novosphingobium kalidii</name>
    <dbReference type="NCBI Taxonomy" id="3230299"/>
    <lineage>
        <taxon>Bacteria</taxon>
        <taxon>Pseudomonadati</taxon>
        <taxon>Pseudomonadota</taxon>
        <taxon>Alphaproteobacteria</taxon>
        <taxon>Sphingomonadales</taxon>
        <taxon>Sphingomonadaceae</taxon>
        <taxon>Novosphingobium</taxon>
    </lineage>
</organism>
<comment type="caution">
    <text evidence="2">The sequence shown here is derived from an EMBL/GenBank/DDBJ whole genome shotgun (WGS) entry which is preliminary data.</text>
</comment>
<keyword evidence="3" id="KW-1185">Reference proteome</keyword>
<dbReference type="EMBL" id="JBEWLY010000013">
    <property type="protein sequence ID" value="MET1755689.1"/>
    <property type="molecule type" value="Genomic_DNA"/>
</dbReference>
<evidence type="ECO:0000313" key="3">
    <source>
        <dbReference type="Proteomes" id="UP001548713"/>
    </source>
</evidence>
<sequence>MPMMEPLAVRIPEACRMIGIGRSKLYELIADGTIEIVKIGSVTVVPVSQLKALVELPTR</sequence>
<evidence type="ECO:0000259" key="1">
    <source>
        <dbReference type="Pfam" id="PF12728"/>
    </source>
</evidence>
<reference evidence="2 3" key="1">
    <citation type="submission" date="2024-07" db="EMBL/GenBank/DDBJ databases">
        <title>Novosphingobium kalidii RD2P27.</title>
        <authorList>
            <person name="Sun J.-Q."/>
        </authorList>
    </citation>
    <scope>NUCLEOTIDE SEQUENCE [LARGE SCALE GENOMIC DNA]</scope>
    <source>
        <strain evidence="2 3">RD2P27</strain>
    </source>
</reference>
<gene>
    <name evidence="2" type="ORF">ABVV53_09490</name>
</gene>
<dbReference type="RefSeq" id="WP_353984130.1">
    <property type="nucleotide sequence ID" value="NZ_JBEWLY010000013.1"/>
</dbReference>